<keyword evidence="3" id="KW-1185">Reference proteome</keyword>
<gene>
    <name evidence="2" type="ORF">GCM10022235_07160</name>
</gene>
<evidence type="ECO:0000256" key="1">
    <source>
        <dbReference type="SAM" id="SignalP"/>
    </source>
</evidence>
<comment type="caution">
    <text evidence="2">The sequence shown here is derived from an EMBL/GenBank/DDBJ whole genome shotgun (WGS) entry which is preliminary data.</text>
</comment>
<feature type="signal peptide" evidence="1">
    <location>
        <begin position="1"/>
        <end position="28"/>
    </location>
</feature>
<evidence type="ECO:0000313" key="2">
    <source>
        <dbReference type="EMBL" id="GAA3542019.1"/>
    </source>
</evidence>
<reference evidence="3" key="1">
    <citation type="journal article" date="2019" name="Int. J. Syst. Evol. Microbiol.">
        <title>The Global Catalogue of Microorganisms (GCM) 10K type strain sequencing project: providing services to taxonomists for standard genome sequencing and annotation.</title>
        <authorList>
            <consortium name="The Broad Institute Genomics Platform"/>
            <consortium name="The Broad Institute Genome Sequencing Center for Infectious Disease"/>
            <person name="Wu L."/>
            <person name="Ma J."/>
        </authorList>
    </citation>
    <scope>NUCLEOTIDE SEQUENCE [LARGE SCALE GENOMIC DNA]</scope>
    <source>
        <strain evidence="3">JCM 16928</strain>
    </source>
</reference>
<organism evidence="2 3">
    <name type="scientific">Kribbella ginsengisoli</name>
    <dbReference type="NCBI Taxonomy" id="363865"/>
    <lineage>
        <taxon>Bacteria</taxon>
        <taxon>Bacillati</taxon>
        <taxon>Actinomycetota</taxon>
        <taxon>Actinomycetes</taxon>
        <taxon>Propionibacteriales</taxon>
        <taxon>Kribbellaceae</taxon>
        <taxon>Kribbella</taxon>
    </lineage>
</organism>
<protein>
    <recommendedName>
        <fullName evidence="4">SH3 domain-containing protein</fullName>
    </recommendedName>
</protein>
<proteinExistence type="predicted"/>
<feature type="chain" id="PRO_5045398694" description="SH3 domain-containing protein" evidence="1">
    <location>
        <begin position="29"/>
        <end position="132"/>
    </location>
</feature>
<keyword evidence="1" id="KW-0732">Signal</keyword>
<sequence length="132" mass="13806">MAFRKTSVLAAFGAVAVMSAGAAMSASAVPTTSTAVAATCHASSGNLYCGNRVNAAIYKSPRYDTPSGNPVEIVDTLRSGFSYFQCYTIGQAHGGGNSIWYRTYGDDAGAWGYVPAVDVWTPQDPFPGVNFC</sequence>
<name>A0ABP6VYV8_9ACTN</name>
<evidence type="ECO:0008006" key="4">
    <source>
        <dbReference type="Google" id="ProtNLM"/>
    </source>
</evidence>
<dbReference type="RefSeq" id="WP_344837268.1">
    <property type="nucleotide sequence ID" value="NZ_BAABAA010000001.1"/>
</dbReference>
<accession>A0ABP6VYV8</accession>
<dbReference type="Proteomes" id="UP001501222">
    <property type="component" value="Unassembled WGS sequence"/>
</dbReference>
<evidence type="ECO:0000313" key="3">
    <source>
        <dbReference type="Proteomes" id="UP001501222"/>
    </source>
</evidence>
<dbReference type="EMBL" id="BAABAA010000001">
    <property type="protein sequence ID" value="GAA3542019.1"/>
    <property type="molecule type" value="Genomic_DNA"/>
</dbReference>